<dbReference type="CDD" id="cd00165">
    <property type="entry name" value="S4"/>
    <property type="match status" value="1"/>
</dbReference>
<proteinExistence type="inferred from homology"/>
<accession>H5SNT4</accession>
<dbReference type="FunFam" id="3.10.290.10:FF:000001">
    <property type="entry name" value="30S ribosomal protein S4"/>
    <property type="match status" value="1"/>
</dbReference>
<dbReference type="GO" id="GO:0042274">
    <property type="term" value="P:ribosomal small subunit biogenesis"/>
    <property type="evidence" value="ECO:0007669"/>
    <property type="project" value="TreeGrafter"/>
</dbReference>
<dbReference type="InterPro" id="IPR022801">
    <property type="entry name" value="Ribosomal_uS4"/>
</dbReference>
<name>H5SNT4_9BACT</name>
<evidence type="ECO:0000256" key="3">
    <source>
        <dbReference type="ARBA" id="ARBA00022884"/>
    </source>
</evidence>
<dbReference type="NCBIfam" id="NF003717">
    <property type="entry name" value="PRK05327.1"/>
    <property type="match status" value="1"/>
</dbReference>
<keyword evidence="4 7" id="KW-0689">Ribosomal protein</keyword>
<evidence type="ECO:0000259" key="10">
    <source>
        <dbReference type="SMART" id="SM01390"/>
    </source>
</evidence>
<dbReference type="Gene3D" id="3.10.290.10">
    <property type="entry name" value="RNA-binding S4 domain"/>
    <property type="match status" value="1"/>
</dbReference>
<dbReference type="PANTHER" id="PTHR11831:SF4">
    <property type="entry name" value="SMALL RIBOSOMAL SUBUNIT PROTEIN US4M"/>
    <property type="match status" value="1"/>
</dbReference>
<comment type="function">
    <text evidence="7">One of the primary rRNA binding proteins, it binds directly to 16S rRNA where it nucleates assembly of the body of the 30S subunit.</text>
</comment>
<dbReference type="GO" id="GO:0006412">
    <property type="term" value="P:translation"/>
    <property type="evidence" value="ECO:0007669"/>
    <property type="project" value="UniProtKB-UniRule"/>
</dbReference>
<evidence type="ECO:0000313" key="11">
    <source>
        <dbReference type="EMBL" id="BAL57820.1"/>
    </source>
</evidence>
<dbReference type="SMART" id="SM01390">
    <property type="entry name" value="Ribosomal_S4"/>
    <property type="match status" value="1"/>
</dbReference>
<dbReference type="HAMAP" id="MF_01306_B">
    <property type="entry name" value="Ribosomal_uS4_B"/>
    <property type="match status" value="1"/>
</dbReference>
<sequence length="202" mass="23532">MARYTGPRQKIARRFGEPIFGPSRVLSRKNYPPGIHGRFKRGNKVSEYGRQLMEKQKARMVYGLLERQFRRFFEMASRMKGNTGENLLQLLERRLDNVVYRMGFARTRPAARQLVTHGHILVDGKRVNIPSYLVSPGQVIALSPKAQQREALAKTFQDQSRAKYPWLEVRKSEFAGTFLYIPSRAEIPENIQERFIVELYSK</sequence>
<comment type="function">
    <text evidence="7">With S5 and S12 plays an important role in translational accuracy.</text>
</comment>
<dbReference type="PROSITE" id="PS00632">
    <property type="entry name" value="RIBOSOMAL_S4"/>
    <property type="match status" value="1"/>
</dbReference>
<gene>
    <name evidence="7" type="primary">rpsD</name>
    <name evidence="11" type="ORF">HGMM_F52E02C03</name>
</gene>
<dbReference type="SMART" id="SM00363">
    <property type="entry name" value="S4"/>
    <property type="match status" value="1"/>
</dbReference>
<comment type="subunit">
    <text evidence="7">Part of the 30S ribosomal subunit. Contacts protein S5. The interaction surface between S4 and S5 is involved in control of translational fidelity.</text>
</comment>
<keyword evidence="5 7" id="KW-0687">Ribonucleoprotein</keyword>
<dbReference type="InterPro" id="IPR002942">
    <property type="entry name" value="S4_RNA-bd"/>
</dbReference>
<dbReference type="PANTHER" id="PTHR11831">
    <property type="entry name" value="30S 40S RIBOSOMAL PROTEIN"/>
    <property type="match status" value="1"/>
</dbReference>
<feature type="domain" description="Small ribosomal subunit protein uS4 N-terminal" evidence="10">
    <location>
        <begin position="3"/>
        <end position="92"/>
    </location>
</feature>
<dbReference type="NCBIfam" id="TIGR01017">
    <property type="entry name" value="rpsD_bact"/>
    <property type="match status" value="1"/>
</dbReference>
<dbReference type="Gene3D" id="1.10.1050.10">
    <property type="entry name" value="Ribosomal Protein S4 Delta 41, Chain A, domain 1"/>
    <property type="match status" value="1"/>
</dbReference>
<dbReference type="AlphaFoldDB" id="H5SNT4"/>
<dbReference type="EMBL" id="AP011785">
    <property type="protein sequence ID" value="BAL57820.1"/>
    <property type="molecule type" value="Genomic_DNA"/>
</dbReference>
<dbReference type="Pfam" id="PF01479">
    <property type="entry name" value="S4"/>
    <property type="match status" value="1"/>
</dbReference>
<evidence type="ECO:0000256" key="6">
    <source>
        <dbReference type="ARBA" id="ARBA00035254"/>
    </source>
</evidence>
<feature type="domain" description="RNA-binding S4" evidence="9">
    <location>
        <begin position="93"/>
        <end position="156"/>
    </location>
</feature>
<dbReference type="PROSITE" id="PS50889">
    <property type="entry name" value="S4"/>
    <property type="match status" value="1"/>
</dbReference>
<evidence type="ECO:0000256" key="5">
    <source>
        <dbReference type="ARBA" id="ARBA00023274"/>
    </source>
</evidence>
<dbReference type="Pfam" id="PF00163">
    <property type="entry name" value="Ribosomal_S4"/>
    <property type="match status" value="1"/>
</dbReference>
<evidence type="ECO:0000256" key="7">
    <source>
        <dbReference type="HAMAP-Rule" id="MF_01306"/>
    </source>
</evidence>
<dbReference type="InterPro" id="IPR036986">
    <property type="entry name" value="S4_RNA-bd_sf"/>
</dbReference>
<dbReference type="InterPro" id="IPR018079">
    <property type="entry name" value="Ribosomal_uS4_CS"/>
</dbReference>
<reference evidence="11" key="1">
    <citation type="journal article" date="2005" name="Environ. Microbiol.">
        <title>Genetic and functional properties of uncultivated thermophilic crenarchaeotes from a subsurface gold mine as revealed by analysis of genome fragments.</title>
        <authorList>
            <person name="Nunoura T."/>
            <person name="Hirayama H."/>
            <person name="Takami H."/>
            <person name="Oida H."/>
            <person name="Nishi S."/>
            <person name="Shimamura S."/>
            <person name="Suzuki Y."/>
            <person name="Inagaki F."/>
            <person name="Takai K."/>
            <person name="Nealson K.H."/>
            <person name="Horikoshi K."/>
        </authorList>
    </citation>
    <scope>NUCLEOTIDE SEQUENCE</scope>
</reference>
<evidence type="ECO:0000256" key="8">
    <source>
        <dbReference type="RuleBase" id="RU003699"/>
    </source>
</evidence>
<keyword evidence="2 7" id="KW-0699">rRNA-binding</keyword>
<comment type="similarity">
    <text evidence="1 7 8">Belongs to the universal ribosomal protein uS4 family.</text>
</comment>
<dbReference type="GO" id="GO:0003735">
    <property type="term" value="F:structural constituent of ribosome"/>
    <property type="evidence" value="ECO:0007669"/>
    <property type="project" value="InterPro"/>
</dbReference>
<reference evidence="11" key="2">
    <citation type="journal article" date="2012" name="PLoS ONE">
        <title>A Deeply Branching Thermophilic Bacterium with an Ancient Acetyl-CoA Pathway Dominates a Subsurface Ecosystem.</title>
        <authorList>
            <person name="Takami H."/>
            <person name="Noguchi H."/>
            <person name="Takaki Y."/>
            <person name="Uchiyama I."/>
            <person name="Toyoda A."/>
            <person name="Nishi S."/>
            <person name="Chee G.-J."/>
            <person name="Arai W."/>
            <person name="Nunoura T."/>
            <person name="Itoh T."/>
            <person name="Hattori M."/>
            <person name="Takai K."/>
        </authorList>
    </citation>
    <scope>NUCLEOTIDE SEQUENCE</scope>
</reference>
<evidence type="ECO:0000256" key="1">
    <source>
        <dbReference type="ARBA" id="ARBA00007465"/>
    </source>
</evidence>
<dbReference type="InterPro" id="IPR005709">
    <property type="entry name" value="Ribosomal_uS4_bac-type"/>
</dbReference>
<dbReference type="InterPro" id="IPR001912">
    <property type="entry name" value="Ribosomal_uS4_N"/>
</dbReference>
<evidence type="ECO:0000256" key="4">
    <source>
        <dbReference type="ARBA" id="ARBA00022980"/>
    </source>
</evidence>
<organism evidence="11">
    <name type="scientific">uncultured Bacteroidota bacterium</name>
    <dbReference type="NCBI Taxonomy" id="152509"/>
    <lineage>
        <taxon>Bacteria</taxon>
        <taxon>Pseudomonadati</taxon>
        <taxon>Bacteroidota</taxon>
        <taxon>environmental samples</taxon>
    </lineage>
</organism>
<dbReference type="SUPFAM" id="SSF55174">
    <property type="entry name" value="Alpha-L RNA-binding motif"/>
    <property type="match status" value="1"/>
</dbReference>
<evidence type="ECO:0000256" key="2">
    <source>
        <dbReference type="ARBA" id="ARBA00022730"/>
    </source>
</evidence>
<dbReference type="GO" id="GO:0019843">
    <property type="term" value="F:rRNA binding"/>
    <property type="evidence" value="ECO:0007669"/>
    <property type="project" value="UniProtKB-UniRule"/>
</dbReference>
<protein>
    <recommendedName>
        <fullName evidence="6 7">Small ribosomal subunit protein uS4</fullName>
    </recommendedName>
</protein>
<dbReference type="GO" id="GO:0015935">
    <property type="term" value="C:small ribosomal subunit"/>
    <property type="evidence" value="ECO:0007669"/>
    <property type="project" value="InterPro"/>
</dbReference>
<evidence type="ECO:0000259" key="9">
    <source>
        <dbReference type="SMART" id="SM00363"/>
    </source>
</evidence>
<keyword evidence="3 7" id="KW-0694">RNA-binding</keyword>